<evidence type="ECO:0000313" key="6">
    <source>
        <dbReference type="EMBL" id="MBK1826588.1"/>
    </source>
</evidence>
<keyword evidence="7" id="KW-1185">Reference proteome</keyword>
<organism evidence="6 7">
    <name type="scientific">Haloferula rosea</name>
    <dbReference type="NCBI Taxonomy" id="490093"/>
    <lineage>
        <taxon>Bacteria</taxon>
        <taxon>Pseudomonadati</taxon>
        <taxon>Verrucomicrobiota</taxon>
        <taxon>Verrucomicrobiia</taxon>
        <taxon>Verrucomicrobiales</taxon>
        <taxon>Verrucomicrobiaceae</taxon>
        <taxon>Haloferula</taxon>
    </lineage>
</organism>
<dbReference type="SMART" id="SM00342">
    <property type="entry name" value="HTH_ARAC"/>
    <property type="match status" value="1"/>
</dbReference>
<proteinExistence type="predicted"/>
<evidence type="ECO:0000313" key="7">
    <source>
        <dbReference type="Proteomes" id="UP000658278"/>
    </source>
</evidence>
<evidence type="ECO:0000256" key="2">
    <source>
        <dbReference type="ARBA" id="ARBA00023125"/>
    </source>
</evidence>
<dbReference type="Gene3D" id="1.10.10.60">
    <property type="entry name" value="Homeodomain-like"/>
    <property type="match status" value="1"/>
</dbReference>
<dbReference type="InterPro" id="IPR018060">
    <property type="entry name" value="HTH_AraC"/>
</dbReference>
<dbReference type="SUPFAM" id="SSF46689">
    <property type="entry name" value="Homeodomain-like"/>
    <property type="match status" value="2"/>
</dbReference>
<keyword evidence="4" id="KW-0804">Transcription</keyword>
<feature type="domain" description="HTH araC/xylS-type" evidence="5">
    <location>
        <begin position="149"/>
        <end position="247"/>
    </location>
</feature>
<evidence type="ECO:0000259" key="5">
    <source>
        <dbReference type="PROSITE" id="PS01124"/>
    </source>
</evidence>
<dbReference type="EMBL" id="JAENII010000003">
    <property type="protein sequence ID" value="MBK1826588.1"/>
    <property type="molecule type" value="Genomic_DNA"/>
</dbReference>
<reference evidence="6" key="1">
    <citation type="submission" date="2021-01" db="EMBL/GenBank/DDBJ databases">
        <title>Modified the classification status of verrucomicrobia.</title>
        <authorList>
            <person name="Feng X."/>
        </authorList>
    </citation>
    <scope>NUCLEOTIDE SEQUENCE</scope>
    <source>
        <strain evidence="6">KCTC 22201</strain>
    </source>
</reference>
<dbReference type="InterPro" id="IPR009057">
    <property type="entry name" value="Homeodomain-like_sf"/>
</dbReference>
<dbReference type="PANTHER" id="PTHR46796">
    <property type="entry name" value="HTH-TYPE TRANSCRIPTIONAL ACTIVATOR RHAS-RELATED"/>
    <property type="match status" value="1"/>
</dbReference>
<evidence type="ECO:0000256" key="3">
    <source>
        <dbReference type="ARBA" id="ARBA00023159"/>
    </source>
</evidence>
<dbReference type="Proteomes" id="UP000658278">
    <property type="component" value="Unassembled WGS sequence"/>
</dbReference>
<protein>
    <submittedName>
        <fullName evidence="6">Helix-turn-helix transcriptional regulator</fullName>
    </submittedName>
</protein>
<dbReference type="InterPro" id="IPR003313">
    <property type="entry name" value="AraC-bd"/>
</dbReference>
<dbReference type="GO" id="GO:0043565">
    <property type="term" value="F:sequence-specific DNA binding"/>
    <property type="evidence" value="ECO:0007669"/>
    <property type="project" value="InterPro"/>
</dbReference>
<name>A0A934RB92_9BACT</name>
<evidence type="ECO:0000256" key="4">
    <source>
        <dbReference type="ARBA" id="ARBA00023163"/>
    </source>
</evidence>
<dbReference type="SUPFAM" id="SSF51215">
    <property type="entry name" value="Regulatory protein AraC"/>
    <property type="match status" value="1"/>
</dbReference>
<dbReference type="AlphaFoldDB" id="A0A934RB92"/>
<sequence length="255" mass="28427">MDHALNWDHGRVIEALQVVFLADGGGVIETRSTEQERVEAGMVFLILPNTWHRYRPDPETGWVESWIEVRGPVVDGLLENEVFPEDPVLRQGVLGSGIEEALNRIHLRVGADEPGSQPELAALALQVLAQCARVAAGPSVLSNIQRAVHRAERYLSDHYREPLKIESLAKDLGVAYSHFRREFRKHTGFSPWRYVIHLRLTRARALMASSEATLDDIAAQTGFSSGFHLSSSFKQAYGIAPDLWRIATMAKGRGL</sequence>
<keyword evidence="2" id="KW-0238">DNA-binding</keyword>
<dbReference type="InterPro" id="IPR018062">
    <property type="entry name" value="HTH_AraC-typ_CS"/>
</dbReference>
<dbReference type="Pfam" id="PF02311">
    <property type="entry name" value="AraC_binding"/>
    <property type="match status" value="1"/>
</dbReference>
<dbReference type="PROSITE" id="PS01124">
    <property type="entry name" value="HTH_ARAC_FAMILY_2"/>
    <property type="match status" value="1"/>
</dbReference>
<comment type="caution">
    <text evidence="6">The sequence shown here is derived from an EMBL/GenBank/DDBJ whole genome shotgun (WGS) entry which is preliminary data.</text>
</comment>
<dbReference type="GO" id="GO:0003700">
    <property type="term" value="F:DNA-binding transcription factor activity"/>
    <property type="evidence" value="ECO:0007669"/>
    <property type="project" value="InterPro"/>
</dbReference>
<gene>
    <name evidence="6" type="ORF">JIN81_06135</name>
</gene>
<keyword evidence="3" id="KW-0010">Activator</keyword>
<keyword evidence="1" id="KW-0805">Transcription regulation</keyword>
<evidence type="ECO:0000256" key="1">
    <source>
        <dbReference type="ARBA" id="ARBA00023015"/>
    </source>
</evidence>
<dbReference type="InterPro" id="IPR037923">
    <property type="entry name" value="HTH-like"/>
</dbReference>
<dbReference type="InterPro" id="IPR050204">
    <property type="entry name" value="AraC_XylS_family_regulators"/>
</dbReference>
<dbReference type="RefSeq" id="WP_200277700.1">
    <property type="nucleotide sequence ID" value="NZ_JAENII010000003.1"/>
</dbReference>
<dbReference type="PANTHER" id="PTHR46796:SF7">
    <property type="entry name" value="ARAC FAMILY TRANSCRIPTIONAL REGULATOR"/>
    <property type="match status" value="1"/>
</dbReference>
<accession>A0A934RB92</accession>
<dbReference type="PROSITE" id="PS00041">
    <property type="entry name" value="HTH_ARAC_FAMILY_1"/>
    <property type="match status" value="1"/>
</dbReference>
<dbReference type="Pfam" id="PF12833">
    <property type="entry name" value="HTH_18"/>
    <property type="match status" value="1"/>
</dbReference>